<dbReference type="RefSeq" id="WP_203963828.1">
    <property type="nucleotide sequence ID" value="NZ_AP023355.1"/>
</dbReference>
<gene>
    <name evidence="2" type="ORF">Athai_51550</name>
</gene>
<name>A0A7R7DUG1_9ACTN</name>
<dbReference type="KEGG" id="atl:Athai_51550"/>
<keyword evidence="1" id="KW-1133">Transmembrane helix</keyword>
<feature type="transmembrane region" description="Helical" evidence="1">
    <location>
        <begin position="118"/>
        <end position="139"/>
    </location>
</feature>
<keyword evidence="1" id="KW-0472">Membrane</keyword>
<dbReference type="EMBL" id="AP023355">
    <property type="protein sequence ID" value="BCJ37652.1"/>
    <property type="molecule type" value="Genomic_DNA"/>
</dbReference>
<dbReference type="AlphaFoldDB" id="A0A7R7DUG1"/>
<feature type="transmembrane region" description="Helical" evidence="1">
    <location>
        <begin position="58"/>
        <end position="74"/>
    </location>
</feature>
<organism evidence="2 3">
    <name type="scientific">Actinocatenispora thailandica</name>
    <dbReference type="NCBI Taxonomy" id="227318"/>
    <lineage>
        <taxon>Bacteria</taxon>
        <taxon>Bacillati</taxon>
        <taxon>Actinomycetota</taxon>
        <taxon>Actinomycetes</taxon>
        <taxon>Micromonosporales</taxon>
        <taxon>Micromonosporaceae</taxon>
        <taxon>Actinocatenispora</taxon>
    </lineage>
</organism>
<evidence type="ECO:0000313" key="3">
    <source>
        <dbReference type="Proteomes" id="UP000611640"/>
    </source>
</evidence>
<accession>A0A7R7DUG1</accession>
<proteinExistence type="predicted"/>
<feature type="transmembrane region" description="Helical" evidence="1">
    <location>
        <begin position="86"/>
        <end position="106"/>
    </location>
</feature>
<evidence type="ECO:0000256" key="1">
    <source>
        <dbReference type="SAM" id="Phobius"/>
    </source>
</evidence>
<keyword evidence="1" id="KW-0812">Transmembrane</keyword>
<sequence length="144" mass="14996">MTSRPAPQDDRRPATATIRPGGPLDLTLRIAGGLVAVWGSIVATLLEAFLVPLRIDGVRAPICLLLAVVGNIALMRFAHVVTGSRLFALLPGLVWFGVTIVLSTQTGAGDTVLVGGDWVPLALLLLGAASVAVGAYLVVVPRRR</sequence>
<feature type="transmembrane region" description="Helical" evidence="1">
    <location>
        <begin position="26"/>
        <end position="46"/>
    </location>
</feature>
<keyword evidence="3" id="KW-1185">Reference proteome</keyword>
<dbReference type="Proteomes" id="UP000611640">
    <property type="component" value="Chromosome"/>
</dbReference>
<reference evidence="2 3" key="1">
    <citation type="submission" date="2020-08" db="EMBL/GenBank/DDBJ databases">
        <title>Whole genome shotgun sequence of Actinocatenispora thailandica NBRC 105041.</title>
        <authorList>
            <person name="Komaki H."/>
            <person name="Tamura T."/>
        </authorList>
    </citation>
    <scope>NUCLEOTIDE SEQUENCE [LARGE SCALE GENOMIC DNA]</scope>
    <source>
        <strain evidence="2 3">NBRC 105041</strain>
    </source>
</reference>
<evidence type="ECO:0000313" key="2">
    <source>
        <dbReference type="EMBL" id="BCJ37652.1"/>
    </source>
</evidence>
<protein>
    <submittedName>
        <fullName evidence="2">Uncharacterized protein</fullName>
    </submittedName>
</protein>